<keyword evidence="6" id="KW-0732">Signal</keyword>
<dbReference type="InterPro" id="IPR015943">
    <property type="entry name" value="WD40/YVTN_repeat-like_dom_sf"/>
</dbReference>
<feature type="chain" id="PRO_5016434607" description="diguanylate cyclase" evidence="6">
    <location>
        <begin position="24"/>
        <end position="1037"/>
    </location>
</feature>
<dbReference type="EMBL" id="QGGU01000002">
    <property type="protein sequence ID" value="PWK53909.1"/>
    <property type="molecule type" value="Genomic_DNA"/>
</dbReference>
<evidence type="ECO:0000256" key="2">
    <source>
        <dbReference type="ARBA" id="ARBA00012528"/>
    </source>
</evidence>
<dbReference type="AlphaFoldDB" id="A0A316FZB2"/>
<keyword evidence="5" id="KW-0812">Transmembrane</keyword>
<dbReference type="InterPro" id="IPR050469">
    <property type="entry name" value="Diguanylate_Cyclase"/>
</dbReference>
<dbReference type="GO" id="GO:0052621">
    <property type="term" value="F:diguanylate cyclase activity"/>
    <property type="evidence" value="ECO:0007669"/>
    <property type="project" value="UniProtKB-EC"/>
</dbReference>
<feature type="coiled-coil region" evidence="4">
    <location>
        <begin position="780"/>
        <end position="818"/>
    </location>
</feature>
<keyword evidence="4" id="KW-0175">Coiled coil</keyword>
<accession>A0A316FZB2</accession>
<dbReference type="CDD" id="cd00146">
    <property type="entry name" value="PKD"/>
    <property type="match status" value="1"/>
</dbReference>
<feature type="transmembrane region" description="Helical" evidence="5">
    <location>
        <begin position="758"/>
        <end position="776"/>
    </location>
</feature>
<dbReference type="InterPro" id="IPR043128">
    <property type="entry name" value="Rev_trsase/Diguanyl_cyclase"/>
</dbReference>
<reference evidence="8 9" key="1">
    <citation type="submission" date="2018-05" db="EMBL/GenBank/DDBJ databases">
        <title>Genomic Encyclopedia of Type Strains, Phase IV (KMG-IV): sequencing the most valuable type-strain genomes for metagenomic binning, comparative biology and taxonomic classification.</title>
        <authorList>
            <person name="Goeker M."/>
        </authorList>
    </citation>
    <scope>NUCLEOTIDE SEQUENCE [LARGE SCALE GENOMIC DNA]</scope>
    <source>
        <strain evidence="8 9">DSM 25350</strain>
    </source>
</reference>
<evidence type="ECO:0000256" key="1">
    <source>
        <dbReference type="ARBA" id="ARBA00001946"/>
    </source>
</evidence>
<evidence type="ECO:0000313" key="9">
    <source>
        <dbReference type="Proteomes" id="UP000245790"/>
    </source>
</evidence>
<dbReference type="RefSeq" id="WP_109761998.1">
    <property type="nucleotide sequence ID" value="NZ_QGGU01000002.1"/>
</dbReference>
<dbReference type="PANTHER" id="PTHR45138:SF9">
    <property type="entry name" value="DIGUANYLATE CYCLASE DGCM-RELATED"/>
    <property type="match status" value="1"/>
</dbReference>
<feature type="domain" description="GGDEF" evidence="7">
    <location>
        <begin position="855"/>
        <end position="994"/>
    </location>
</feature>
<dbReference type="Proteomes" id="UP000245790">
    <property type="component" value="Unassembled WGS sequence"/>
</dbReference>
<evidence type="ECO:0000259" key="7">
    <source>
        <dbReference type="PROSITE" id="PS50887"/>
    </source>
</evidence>
<dbReference type="SUPFAM" id="SSF55073">
    <property type="entry name" value="Nucleotide cyclase"/>
    <property type="match status" value="1"/>
</dbReference>
<comment type="caution">
    <text evidence="8">The sequence shown here is derived from an EMBL/GenBank/DDBJ whole genome shotgun (WGS) entry which is preliminary data.</text>
</comment>
<dbReference type="SUPFAM" id="SSF63829">
    <property type="entry name" value="Calcium-dependent phosphotriesterase"/>
    <property type="match status" value="2"/>
</dbReference>
<name>A0A316FZB2_9GAMM</name>
<dbReference type="PANTHER" id="PTHR45138">
    <property type="entry name" value="REGULATORY COMPONENTS OF SENSORY TRANSDUCTION SYSTEM"/>
    <property type="match status" value="1"/>
</dbReference>
<dbReference type="PROSITE" id="PS50887">
    <property type="entry name" value="GGDEF"/>
    <property type="match status" value="1"/>
</dbReference>
<dbReference type="Gene3D" id="2.130.10.10">
    <property type="entry name" value="YVTN repeat-like/Quinoprotein amine dehydrogenase"/>
    <property type="match status" value="3"/>
</dbReference>
<dbReference type="InterPro" id="IPR011110">
    <property type="entry name" value="Reg_prop"/>
</dbReference>
<dbReference type="OrthoDB" id="176203at2"/>
<proteinExistence type="predicted"/>
<dbReference type="Gene3D" id="2.60.40.10">
    <property type="entry name" value="Immunoglobulins"/>
    <property type="match status" value="1"/>
</dbReference>
<keyword evidence="5" id="KW-1133">Transmembrane helix</keyword>
<dbReference type="Pfam" id="PF00990">
    <property type="entry name" value="GGDEF"/>
    <property type="match status" value="1"/>
</dbReference>
<evidence type="ECO:0000313" key="8">
    <source>
        <dbReference type="EMBL" id="PWK53909.1"/>
    </source>
</evidence>
<dbReference type="NCBIfam" id="TIGR00254">
    <property type="entry name" value="GGDEF"/>
    <property type="match status" value="1"/>
</dbReference>
<evidence type="ECO:0000256" key="3">
    <source>
        <dbReference type="ARBA" id="ARBA00034247"/>
    </source>
</evidence>
<dbReference type="SUPFAM" id="SSF49265">
    <property type="entry name" value="Fibronectin type III"/>
    <property type="match status" value="1"/>
</dbReference>
<comment type="catalytic activity">
    <reaction evidence="3">
        <text>2 GTP = 3',3'-c-di-GMP + 2 diphosphate</text>
        <dbReference type="Rhea" id="RHEA:24898"/>
        <dbReference type="ChEBI" id="CHEBI:33019"/>
        <dbReference type="ChEBI" id="CHEBI:37565"/>
        <dbReference type="ChEBI" id="CHEBI:58805"/>
        <dbReference type="EC" id="2.7.7.65"/>
    </reaction>
</comment>
<dbReference type="EC" id="2.7.7.65" evidence="2"/>
<dbReference type="InterPro" id="IPR029787">
    <property type="entry name" value="Nucleotide_cyclase"/>
</dbReference>
<dbReference type="FunFam" id="3.30.70.270:FF:000001">
    <property type="entry name" value="Diguanylate cyclase domain protein"/>
    <property type="match status" value="1"/>
</dbReference>
<evidence type="ECO:0000256" key="5">
    <source>
        <dbReference type="SAM" id="Phobius"/>
    </source>
</evidence>
<keyword evidence="9" id="KW-1185">Reference proteome</keyword>
<dbReference type="InterPro" id="IPR000160">
    <property type="entry name" value="GGDEF_dom"/>
</dbReference>
<dbReference type="InterPro" id="IPR013783">
    <property type="entry name" value="Ig-like_fold"/>
</dbReference>
<dbReference type="Pfam" id="PF07494">
    <property type="entry name" value="Reg_prop"/>
    <property type="match status" value="3"/>
</dbReference>
<comment type="cofactor">
    <cofactor evidence="1">
        <name>Mg(2+)</name>
        <dbReference type="ChEBI" id="CHEBI:18420"/>
    </cofactor>
</comment>
<dbReference type="InterPro" id="IPR036116">
    <property type="entry name" value="FN3_sf"/>
</dbReference>
<gene>
    <name evidence="8" type="ORF">C8D97_102299</name>
</gene>
<dbReference type="CDD" id="cd01949">
    <property type="entry name" value="GGDEF"/>
    <property type="match status" value="1"/>
</dbReference>
<organism evidence="8 9">
    <name type="scientific">Pleionea mediterranea</name>
    <dbReference type="NCBI Taxonomy" id="523701"/>
    <lineage>
        <taxon>Bacteria</taxon>
        <taxon>Pseudomonadati</taxon>
        <taxon>Pseudomonadota</taxon>
        <taxon>Gammaproteobacteria</taxon>
        <taxon>Oceanospirillales</taxon>
        <taxon>Pleioneaceae</taxon>
        <taxon>Pleionea</taxon>
    </lineage>
</organism>
<dbReference type="InterPro" id="IPR011123">
    <property type="entry name" value="Y_Y_Y"/>
</dbReference>
<dbReference type="Pfam" id="PF07495">
    <property type="entry name" value="Y_Y_Y"/>
    <property type="match status" value="1"/>
</dbReference>
<evidence type="ECO:0000256" key="6">
    <source>
        <dbReference type="SAM" id="SignalP"/>
    </source>
</evidence>
<protein>
    <recommendedName>
        <fullName evidence="2">diguanylate cyclase</fullName>
        <ecNumber evidence="2">2.7.7.65</ecNumber>
    </recommendedName>
</protein>
<sequence>MKSIALTLIIVCGFAFNSPSLQALDPDKPFSQYVLDAWSIEQGLPQITVHSLTQDDQGYMWIGTQAGVARFDGVSFTTYSSDNTPELPGNFIQDLLTDSKGRVWIATYKGLTRYEKGSFTHINRDTDNQPLQLNVLKVDEDPHGRIWLSTVEGLYCVEQDKLVRYTKIPQTVSSVYTANNALFVGGVGNLWRMNGDQFQQISLPVEYQDSTISQMIWHNSTLWLGTNNGLLIYSPESGQINEFQTSTALYQYPVDALGTDSDNNLWIGTINGLYRIRSSQVVEHVPNDNPHNFQQVLTIYEDHEQNLWFGSYRDGIARLWNGRTRRYSVSSGLNEPLVWSVLPTLDDKGIWTGTNLGLSLLKDGTFEQLIKPEDLPHPTVYTLLQEPDKLWIGTRKGLATYSDGKAQLTAHKEQLSTLQINSIFRDSQQRLWLGTSNGLFQYTEQRLIPYTTKSGEFIFIRPITELSDGRLMVGSQKGLHQLIDGQLVPVGLDKGLNLKLDVSDIEELPNSVSGQPQMVISTISQGLYFLRNGQWHRLSEQDGMPVNESFTVINDGNDHLWVSGFKGLYQTPLSHIEQYIDKQRDDIFAYMILSESGGILGSQKGFCCNGAGNAKGFLHNGQLWYPTRDGAVNIDPANIRLNQILPNVVIERIQYNDNWHSTYEAQRFNLAQNQRDVKFDFTALSYRDPKSVLFKYRLVGYQDDWQMLDPKAQRRVNYTNLPPGNYSFQVQASNNAGLWSKQTAELHFTIAPYFYESFWFYILIIITTAILINFWHKLRTRSLQAKKQELEDKIKQHTQQLEVSNQKLHEAVEALKETSQTDQLTGLKNRRYLASQLPADLAHFERELTAQYEGDTMIFALVDIDHFKNINDTYGHKAGDDVIQKFSEVIRNHIREGDYAVRWGGEEFIIVFRPMPGPMAPIIINRLRLAIERTSFKVSDDKTETITCSIGFAEYPFFKQDIKRLSWEHTIELADHALYTVKENGRNGWACFNPTDKTPISKDLLFTIKNDLDSELEAGRLKLNASFLIDDSKKPGE</sequence>
<dbReference type="Gene3D" id="3.30.70.270">
    <property type="match status" value="1"/>
</dbReference>
<evidence type="ECO:0000256" key="4">
    <source>
        <dbReference type="SAM" id="Coils"/>
    </source>
</evidence>
<dbReference type="SMART" id="SM00267">
    <property type="entry name" value="GGDEF"/>
    <property type="match status" value="1"/>
</dbReference>
<keyword evidence="5" id="KW-0472">Membrane</keyword>
<feature type="signal peptide" evidence="6">
    <location>
        <begin position="1"/>
        <end position="23"/>
    </location>
</feature>